<dbReference type="EMBL" id="JWZT01000038">
    <property type="protein sequence ID" value="KII75098.1"/>
    <property type="molecule type" value="Genomic_DNA"/>
</dbReference>
<dbReference type="Proteomes" id="UP000031668">
    <property type="component" value="Unassembled WGS sequence"/>
</dbReference>
<proteinExistence type="predicted"/>
<dbReference type="AlphaFoldDB" id="A0A0C2JZJ7"/>
<keyword evidence="3" id="KW-1185">Reference proteome</keyword>
<feature type="transmembrane region" description="Helical" evidence="1">
    <location>
        <begin position="708"/>
        <end position="729"/>
    </location>
</feature>
<sequence>MTQQIESSISDGQKNSFRITDFIFHIIDVEHQEENEGVVYLDEIVLNERQKEFFLERIKDATSGTQYLFSTPQVSLKRIIADLEDPEHELTFDQFSQNVTADFAKHHSGNMSSGIFVVCKIDYNISNGKIGKFVFLVKMDKQSSFKYSFIERDGRRIAVIEENENSLGEKKDTIQKSALIDVSSQYAWHVLAYDRTKKPDLSDYFREFLNVEPRLTNTTLTQKTHRAVRRWAKTLPLEFLADGEDANTLSGRSLNYLLDHITFDTDRFIETVIRDSDPERRQRATASLRNTLIEEGIAGQSFTIMPKAITLKDRKQVYLTEEGVTIYYEGPADAANIEVYCEESARVRITGDNLNKSIRHCFSAFYELCRELQIPEPNIRCAEDYFHEEDFDDDHLDGEKWVLFFSKAALVSDVSYRENESKYIFLSLGSFNELMSDYDPFRFDTPSSLRLGRKTTIIIVGLTTAFGNNEVWYVPYGQEEILDFSIADFPNSGDISSLIRTNSSDGIRVSPELFCLTWGNYQSDDILPLIRKLSEVMVACLAQEIKKESGHYFVTIRGAKKVTLKLCSQNALVSTNCFDNIMNTIRWIYSERAETRLQLITDRLSIDASLDKCFLTNVCENIDFALQQARDSYAFVILDRKDSYYKELREIMKDMKSQADLYAAKVRDLIGSLARDALGVLLFVSMSFIGKFDRKQIHELLSSNEAGLMLKCISIYLAITCFVTLFIHWRDATLSYKESRTWLTVLQQYSSSEDRVQRFIEPLTSRLITLLIVGAFTAIVYTVLSIIVWNLQFVVELLLSQ</sequence>
<dbReference type="Pfam" id="PF04245">
    <property type="entry name" value="NA37"/>
    <property type="match status" value="1"/>
</dbReference>
<evidence type="ECO:0000256" key="1">
    <source>
        <dbReference type="SAM" id="Phobius"/>
    </source>
</evidence>
<comment type="caution">
    <text evidence="2">The sequence shown here is derived from an EMBL/GenBank/DDBJ whole genome shotgun (WGS) entry which is preliminary data.</text>
</comment>
<evidence type="ECO:0000313" key="2">
    <source>
        <dbReference type="EMBL" id="KII75098.1"/>
    </source>
</evidence>
<feature type="transmembrane region" description="Helical" evidence="1">
    <location>
        <begin position="767"/>
        <end position="791"/>
    </location>
</feature>
<organism evidence="2 3">
    <name type="scientific">Thelohanellus kitauei</name>
    <name type="common">Myxosporean</name>
    <dbReference type="NCBI Taxonomy" id="669202"/>
    <lineage>
        <taxon>Eukaryota</taxon>
        <taxon>Metazoa</taxon>
        <taxon>Cnidaria</taxon>
        <taxon>Myxozoa</taxon>
        <taxon>Myxosporea</taxon>
        <taxon>Bivalvulida</taxon>
        <taxon>Platysporina</taxon>
        <taxon>Myxobolidae</taxon>
        <taxon>Thelohanellus</taxon>
    </lineage>
</organism>
<name>A0A0C2JZJ7_THEKT</name>
<accession>A0A0C2JZJ7</accession>
<dbReference type="GO" id="GO:0009295">
    <property type="term" value="C:nucleoid"/>
    <property type="evidence" value="ECO:0007669"/>
    <property type="project" value="InterPro"/>
</dbReference>
<keyword evidence="1" id="KW-0812">Transmembrane</keyword>
<evidence type="ECO:0000313" key="3">
    <source>
        <dbReference type="Proteomes" id="UP000031668"/>
    </source>
</evidence>
<keyword evidence="1" id="KW-0472">Membrane</keyword>
<reference evidence="2 3" key="1">
    <citation type="journal article" date="2014" name="Genome Biol. Evol.">
        <title>The genome of the myxosporean Thelohanellus kitauei shows adaptations to nutrient acquisition within its fish host.</title>
        <authorList>
            <person name="Yang Y."/>
            <person name="Xiong J."/>
            <person name="Zhou Z."/>
            <person name="Huo F."/>
            <person name="Miao W."/>
            <person name="Ran C."/>
            <person name="Liu Y."/>
            <person name="Zhang J."/>
            <person name="Feng J."/>
            <person name="Wang M."/>
            <person name="Wang M."/>
            <person name="Wang L."/>
            <person name="Yao B."/>
        </authorList>
    </citation>
    <scope>NUCLEOTIDE SEQUENCE [LARGE SCALE GENOMIC DNA]</scope>
    <source>
        <strain evidence="2">Wuqing</strain>
    </source>
</reference>
<dbReference type="InterPro" id="IPR007358">
    <property type="entry name" value="Nucleoid_associated_NdpA"/>
</dbReference>
<gene>
    <name evidence="2" type="ORF">RF11_04890</name>
</gene>
<protein>
    <submittedName>
        <fullName evidence="2">Uncharacterized protein</fullName>
    </submittedName>
</protein>
<keyword evidence="1" id="KW-1133">Transmembrane helix</keyword>